<reference evidence="1 2" key="1">
    <citation type="submission" date="2019-02" db="EMBL/GenBank/DDBJ databases">
        <authorList>
            <consortium name="Pathogen Informatics"/>
        </authorList>
    </citation>
    <scope>NUCLEOTIDE SEQUENCE [LARGE SCALE GENOMIC DNA]</scope>
    <source>
        <strain evidence="1 2">3012STDY7078520</strain>
    </source>
</reference>
<protein>
    <submittedName>
        <fullName evidence="1">Uncharacterized protein</fullName>
    </submittedName>
</protein>
<evidence type="ECO:0000313" key="2">
    <source>
        <dbReference type="Proteomes" id="UP000386281"/>
    </source>
</evidence>
<gene>
    <name evidence="1" type="ORF">NCTC12391_01781</name>
</gene>
<dbReference type="EMBL" id="CAACXN010000015">
    <property type="protein sequence ID" value="VEW13536.1"/>
    <property type="molecule type" value="Genomic_DNA"/>
</dbReference>
<sequence>MTRNDRCTCPTCAGGCNIGRRLDCGVHGDVDAILASGRYKDRRGRRWTETEPHGMWFDWEAIMRIDHSRMRLLIARDLHREIGCSPRDCKFHPVPVVAKVWGDGWFASRPGRRNEEIYPTLAEAFAAAERLATGENQ</sequence>
<organism evidence="1 2">
    <name type="scientific">Brevibacterium casei</name>
    <dbReference type="NCBI Taxonomy" id="33889"/>
    <lineage>
        <taxon>Bacteria</taxon>
        <taxon>Bacillati</taxon>
        <taxon>Actinomycetota</taxon>
        <taxon>Actinomycetes</taxon>
        <taxon>Micrococcales</taxon>
        <taxon>Brevibacteriaceae</taxon>
        <taxon>Brevibacterium</taxon>
    </lineage>
</organism>
<dbReference type="AlphaFoldDB" id="A0A449D7R5"/>
<proteinExistence type="predicted"/>
<dbReference type="Proteomes" id="UP000386281">
    <property type="component" value="Unassembled WGS sequence"/>
</dbReference>
<accession>A0A449D7R5</accession>
<name>A0A449D7R5_9MICO</name>
<evidence type="ECO:0000313" key="1">
    <source>
        <dbReference type="EMBL" id="VEW13536.1"/>
    </source>
</evidence>